<dbReference type="CDD" id="cd01285">
    <property type="entry name" value="nucleoside_deaminase"/>
    <property type="match status" value="1"/>
</dbReference>
<accession>H8MEV8</accession>
<evidence type="ECO:0000256" key="1">
    <source>
        <dbReference type="ARBA" id="ARBA00022723"/>
    </source>
</evidence>
<keyword evidence="2" id="KW-0862">Zinc</keyword>
<dbReference type="GO" id="GO:0047974">
    <property type="term" value="F:guanosine deaminase activity"/>
    <property type="evidence" value="ECO:0007669"/>
    <property type="project" value="TreeGrafter"/>
</dbReference>
<dbReference type="GO" id="GO:0006152">
    <property type="term" value="P:purine nucleoside catabolic process"/>
    <property type="evidence" value="ECO:0007669"/>
    <property type="project" value="TreeGrafter"/>
</dbReference>
<reference evidence="6" key="2">
    <citation type="submission" date="2012-03" db="EMBL/GenBank/DDBJ databases">
        <title>Genome sequence of the fruiting myxobacterium Corallococcus coralloides DSM 2259.</title>
        <authorList>
            <person name="Huntley S."/>
            <person name="Zhang Y."/>
            <person name="Treuner-Lange A."/>
            <person name="Sensen C.W."/>
            <person name="Sogaard-Andersen L."/>
        </authorList>
    </citation>
    <scope>NUCLEOTIDE SEQUENCE [LARGE SCALE GENOMIC DNA]</scope>
    <source>
        <strain evidence="6">ATCC 25202 / DSM 2259 / NBRC 100086 / M2</strain>
    </source>
</reference>
<protein>
    <submittedName>
        <fullName evidence="5">Putative guanine deaminase</fullName>
    </submittedName>
</protein>
<dbReference type="RefSeq" id="WP_014394693.1">
    <property type="nucleotide sequence ID" value="NC_017030.1"/>
</dbReference>
<sequence>MEPSTEEFMREAVALARANVQAGGRPFGAVLVREGRVLARAVNEVNQTKDPTAHAELLAIRNASQSLGSASLSGCVIYASGHPCPMCLAAMHLCGIQGAFFAYSNEEGEAFGLSTAPIYAQLARGPQGQSLPLTPLRPAGEQGLYDEWKRQQRDRRRP</sequence>
<dbReference type="PROSITE" id="PS00903">
    <property type="entry name" value="CYT_DCMP_DEAMINASES_1"/>
    <property type="match status" value="1"/>
</dbReference>
<dbReference type="InterPro" id="IPR016192">
    <property type="entry name" value="APOBEC/CMP_deaminase_Zn-bd"/>
</dbReference>
<dbReference type="SUPFAM" id="SSF53927">
    <property type="entry name" value="Cytidine deaminase-like"/>
    <property type="match status" value="1"/>
</dbReference>
<dbReference type="InterPro" id="IPR016193">
    <property type="entry name" value="Cytidine_deaminase-like"/>
</dbReference>
<evidence type="ECO:0000256" key="2">
    <source>
        <dbReference type="ARBA" id="ARBA00022833"/>
    </source>
</evidence>
<dbReference type="OrthoDB" id="9802676at2"/>
<evidence type="ECO:0000259" key="4">
    <source>
        <dbReference type="PROSITE" id="PS51747"/>
    </source>
</evidence>
<dbReference type="PANTHER" id="PTHR11079:SF161">
    <property type="entry name" value="CMP_DCMP-TYPE DEAMINASE DOMAIN-CONTAINING PROTEIN"/>
    <property type="match status" value="1"/>
</dbReference>
<reference evidence="5 6" key="1">
    <citation type="journal article" date="2012" name="J. Bacteriol.">
        <title>Complete Genome Sequence of the Fruiting Myxobacterium Corallococcus coralloides DSM 2259.</title>
        <authorList>
            <person name="Huntley S."/>
            <person name="Zhang Y."/>
            <person name="Treuner-Lange A."/>
            <person name="Kneip S."/>
            <person name="Sensen C.W."/>
            <person name="Sogaard-Andersen L."/>
        </authorList>
    </citation>
    <scope>NUCLEOTIDE SEQUENCE [LARGE SCALE GENOMIC DNA]</scope>
    <source>
        <strain evidence="6">ATCC 25202 / DSM 2259 / NBRC 100086 / M2</strain>
    </source>
</reference>
<dbReference type="AlphaFoldDB" id="H8MEV8"/>
<evidence type="ECO:0000256" key="3">
    <source>
        <dbReference type="SAM" id="MobiDB-lite"/>
    </source>
</evidence>
<feature type="region of interest" description="Disordered" evidence="3">
    <location>
        <begin position="126"/>
        <end position="158"/>
    </location>
</feature>
<dbReference type="InParanoid" id="H8MEV8"/>
<organism evidence="5 6">
    <name type="scientific">Corallococcus coralloides (strain ATCC 25202 / DSM 2259 / NBRC 100086 / M2)</name>
    <name type="common">Myxococcus coralloides</name>
    <dbReference type="NCBI Taxonomy" id="1144275"/>
    <lineage>
        <taxon>Bacteria</taxon>
        <taxon>Pseudomonadati</taxon>
        <taxon>Myxococcota</taxon>
        <taxon>Myxococcia</taxon>
        <taxon>Myxococcales</taxon>
        <taxon>Cystobacterineae</taxon>
        <taxon>Myxococcaceae</taxon>
        <taxon>Corallococcus</taxon>
    </lineage>
</organism>
<dbReference type="Pfam" id="PF00383">
    <property type="entry name" value="dCMP_cyt_deam_1"/>
    <property type="match status" value="1"/>
</dbReference>
<dbReference type="STRING" id="1144275.COCOR_01847"/>
<dbReference type="PANTHER" id="PTHR11079">
    <property type="entry name" value="CYTOSINE DEAMINASE FAMILY MEMBER"/>
    <property type="match status" value="1"/>
</dbReference>
<dbReference type="Gene3D" id="3.40.140.10">
    <property type="entry name" value="Cytidine Deaminase, domain 2"/>
    <property type="match status" value="1"/>
</dbReference>
<dbReference type="eggNOG" id="COG0590">
    <property type="taxonomic scope" value="Bacteria"/>
</dbReference>
<dbReference type="PROSITE" id="PS51747">
    <property type="entry name" value="CYT_DCMP_DEAMINASES_2"/>
    <property type="match status" value="1"/>
</dbReference>
<dbReference type="FunFam" id="3.40.140.10:FF:000051">
    <property type="entry name" value="Nucleoside deaminase"/>
    <property type="match status" value="1"/>
</dbReference>
<proteinExistence type="predicted"/>
<gene>
    <name evidence="5" type="ordered locus">COCOR_01847</name>
</gene>
<name>H8MEV8_CORCM</name>
<evidence type="ECO:0000313" key="6">
    <source>
        <dbReference type="Proteomes" id="UP000007587"/>
    </source>
</evidence>
<dbReference type="FunCoup" id="H8MEV8">
    <property type="interactions" value="127"/>
</dbReference>
<keyword evidence="6" id="KW-1185">Reference proteome</keyword>
<dbReference type="InterPro" id="IPR002125">
    <property type="entry name" value="CMP_dCMP_dom"/>
</dbReference>
<dbReference type="HOGENOM" id="CLU_025810_5_2_7"/>
<dbReference type="EMBL" id="CP003389">
    <property type="protein sequence ID" value="AFE04330.1"/>
    <property type="molecule type" value="Genomic_DNA"/>
</dbReference>
<evidence type="ECO:0000313" key="5">
    <source>
        <dbReference type="EMBL" id="AFE04330.1"/>
    </source>
</evidence>
<dbReference type="GO" id="GO:0008270">
    <property type="term" value="F:zinc ion binding"/>
    <property type="evidence" value="ECO:0007669"/>
    <property type="project" value="InterPro"/>
</dbReference>
<dbReference type="KEGG" id="ccx:COCOR_01847"/>
<keyword evidence="1" id="KW-0479">Metal-binding</keyword>
<dbReference type="Proteomes" id="UP000007587">
    <property type="component" value="Chromosome"/>
</dbReference>
<feature type="domain" description="CMP/dCMP-type deaminase" evidence="4">
    <location>
        <begin position="3"/>
        <end position="114"/>
    </location>
</feature>